<dbReference type="AlphaFoldDB" id="M1UUW1"/>
<keyword evidence="2 4" id="KW-0812">Transmembrane</keyword>
<dbReference type="OrthoDB" id="10253709at2759"/>
<evidence type="ECO:0000256" key="6">
    <source>
        <dbReference type="SAM" id="MobiDB-lite"/>
    </source>
</evidence>
<proteinExistence type="inferred from homology"/>
<reference evidence="7 8" key="2">
    <citation type="journal article" date="2007" name="BMC Biol.">
        <title>A 100%-complete sequence reveals unusually simple genomic features in the hot-spring red alga Cyanidioschyzon merolae.</title>
        <authorList>
            <person name="Nozaki H."/>
            <person name="Takano H."/>
            <person name="Misumi O."/>
            <person name="Terasawa K."/>
            <person name="Matsuzaki M."/>
            <person name="Maruyama S."/>
            <person name="Nishida K."/>
            <person name="Yagisawa F."/>
            <person name="Yoshida Y."/>
            <person name="Fujiwara T."/>
            <person name="Takio S."/>
            <person name="Tamura K."/>
            <person name="Chung S.J."/>
            <person name="Nakamura S."/>
            <person name="Kuroiwa H."/>
            <person name="Tanaka K."/>
            <person name="Sato N."/>
            <person name="Kuroiwa T."/>
        </authorList>
    </citation>
    <scope>NUCLEOTIDE SEQUENCE [LARGE SCALE GENOMIC DNA]</scope>
    <source>
        <strain evidence="7 8">10D</strain>
    </source>
</reference>
<dbReference type="InterPro" id="IPR023395">
    <property type="entry name" value="MCP_dom_sf"/>
</dbReference>
<dbReference type="STRING" id="280699.M1UUW1"/>
<evidence type="ECO:0000313" key="7">
    <source>
        <dbReference type="EMBL" id="BAM81686.1"/>
    </source>
</evidence>
<keyword evidence="3 4" id="KW-0472">Membrane</keyword>
<evidence type="ECO:0000256" key="3">
    <source>
        <dbReference type="ARBA" id="ARBA00023136"/>
    </source>
</evidence>
<feature type="repeat" description="Solcar" evidence="4">
    <location>
        <begin position="30"/>
        <end position="112"/>
    </location>
</feature>
<dbReference type="Proteomes" id="UP000007014">
    <property type="component" value="Chromosome 16"/>
</dbReference>
<evidence type="ECO:0000256" key="1">
    <source>
        <dbReference type="ARBA" id="ARBA00004141"/>
    </source>
</evidence>
<dbReference type="SUPFAM" id="SSF103506">
    <property type="entry name" value="Mitochondrial carrier"/>
    <property type="match status" value="1"/>
</dbReference>
<reference evidence="7 8" key="1">
    <citation type="journal article" date="2004" name="Nature">
        <title>Genome sequence of the ultrasmall unicellular red alga Cyanidioschyzon merolae 10D.</title>
        <authorList>
            <person name="Matsuzaki M."/>
            <person name="Misumi O."/>
            <person name="Shin-i T."/>
            <person name="Maruyama S."/>
            <person name="Takahara M."/>
            <person name="Miyagishima S."/>
            <person name="Mori T."/>
            <person name="Nishida K."/>
            <person name="Yagisawa F."/>
            <person name="Nishida K."/>
            <person name="Yoshida Y."/>
            <person name="Nishimura Y."/>
            <person name="Nakao S."/>
            <person name="Kobayashi T."/>
            <person name="Momoyama Y."/>
            <person name="Higashiyama T."/>
            <person name="Minoda A."/>
            <person name="Sano M."/>
            <person name="Nomoto H."/>
            <person name="Oishi K."/>
            <person name="Hayashi H."/>
            <person name="Ohta F."/>
            <person name="Nishizaka S."/>
            <person name="Haga S."/>
            <person name="Miura S."/>
            <person name="Morishita T."/>
            <person name="Kabeya Y."/>
            <person name="Terasawa K."/>
            <person name="Suzuki Y."/>
            <person name="Ishii Y."/>
            <person name="Asakawa S."/>
            <person name="Takano H."/>
            <person name="Ohta N."/>
            <person name="Kuroiwa H."/>
            <person name="Tanaka K."/>
            <person name="Shimizu N."/>
            <person name="Sugano S."/>
            <person name="Sato N."/>
            <person name="Nozaki H."/>
            <person name="Ogasawara N."/>
            <person name="Kohara Y."/>
            <person name="Kuroiwa T."/>
        </authorList>
    </citation>
    <scope>NUCLEOTIDE SEQUENCE [LARGE SCALE GENOMIC DNA]</scope>
    <source>
        <strain evidence="7 8">10D</strain>
    </source>
</reference>
<feature type="repeat" description="Solcar" evidence="4">
    <location>
        <begin position="224"/>
        <end position="310"/>
    </location>
</feature>
<dbReference type="PANTHER" id="PTHR46982:SF1">
    <property type="entry name" value="CITRATE_OXOGLUTARATE CARRIER PROTEIN"/>
    <property type="match status" value="1"/>
</dbReference>
<dbReference type="PROSITE" id="PS50920">
    <property type="entry name" value="SOLCAR"/>
    <property type="match status" value="3"/>
</dbReference>
<dbReference type="GeneID" id="16995863"/>
<feature type="region of interest" description="Disordered" evidence="6">
    <location>
        <begin position="1"/>
        <end position="26"/>
    </location>
</feature>
<feature type="repeat" description="Solcar" evidence="4">
    <location>
        <begin position="124"/>
        <end position="210"/>
    </location>
</feature>
<comment type="subcellular location">
    <subcellularLocation>
        <location evidence="1">Membrane</location>
        <topology evidence="1">Multi-pass membrane protein</topology>
    </subcellularLocation>
</comment>
<dbReference type="OMA" id="VMGPCTY"/>
<evidence type="ECO:0000256" key="5">
    <source>
        <dbReference type="RuleBase" id="RU000488"/>
    </source>
</evidence>
<feature type="compositionally biased region" description="Basic and acidic residues" evidence="6">
    <location>
        <begin position="14"/>
        <end position="26"/>
    </location>
</feature>
<organism evidence="7 8">
    <name type="scientific">Cyanidioschyzon merolae (strain NIES-3377 / 10D)</name>
    <name type="common">Unicellular red alga</name>
    <dbReference type="NCBI Taxonomy" id="280699"/>
    <lineage>
        <taxon>Eukaryota</taxon>
        <taxon>Rhodophyta</taxon>
        <taxon>Bangiophyceae</taxon>
        <taxon>Cyanidiales</taxon>
        <taxon>Cyanidiaceae</taxon>
        <taxon>Cyanidioschyzon</taxon>
    </lineage>
</organism>
<dbReference type="GO" id="GO:0005739">
    <property type="term" value="C:mitochondrion"/>
    <property type="evidence" value="ECO:0007669"/>
    <property type="project" value="TreeGrafter"/>
</dbReference>
<dbReference type="HOGENOM" id="CLU_052717_0_0_1"/>
<gene>
    <name evidence="7" type="ORF">CYME_CMP013C</name>
</gene>
<sequence length="332" mass="36744">MPDLSSLQVVGTKAAEESRLESRKPSRKPIDWTNLGLGAALQLFEVTTLGQPFEVIKTHLAANRNDTLLEAVRKLYARGGLAAFWTGLVPWAWIEAATKGAVLLLTQTETTFYAQHVMGLSPGWSAAVGGMAGGVCQAYTTMGFCTFMKTVEVTRSRSGPGKDMSTWQVAFDILKRDGIAGMYRGVNAVALRQLTNWGSRFGLSRATEWIFRRNDPERALTTSERLASSVIGGALACWNQPIEVIRVEMQSAMKREDWPQNRPVNMWSVARWIYQRNGIRGFYRGVTPRIGLSVYLTSVMVFGGDQLKERVAARREARRLQRESSASSSSAA</sequence>
<dbReference type="InterPro" id="IPR053017">
    <property type="entry name" value="Mito_Cit/Oxoglu_Carrier"/>
</dbReference>
<name>M1UUW1_CYAM1</name>
<keyword evidence="5" id="KW-0813">Transport</keyword>
<comment type="similarity">
    <text evidence="5">Belongs to the mitochondrial carrier (TC 2.A.29) family.</text>
</comment>
<dbReference type="GO" id="GO:0005371">
    <property type="term" value="F:tricarboxylate secondary active transmembrane transporter activity"/>
    <property type="evidence" value="ECO:0007669"/>
    <property type="project" value="TreeGrafter"/>
</dbReference>
<dbReference type="GO" id="GO:0006843">
    <property type="term" value="P:mitochondrial citrate transmembrane transport"/>
    <property type="evidence" value="ECO:0007669"/>
    <property type="project" value="TreeGrafter"/>
</dbReference>
<dbReference type="KEGG" id="cme:CYME_CMP013C"/>
<dbReference type="RefSeq" id="XP_005537722.1">
    <property type="nucleotide sequence ID" value="XM_005537665.1"/>
</dbReference>
<evidence type="ECO:0000256" key="2">
    <source>
        <dbReference type="ARBA" id="ARBA00022692"/>
    </source>
</evidence>
<dbReference type="Pfam" id="PF00153">
    <property type="entry name" value="Mito_carr"/>
    <property type="match status" value="3"/>
</dbReference>
<dbReference type="Gramene" id="CMP013CT">
    <property type="protein sequence ID" value="CMP013CT"/>
    <property type="gene ID" value="CMP013C"/>
</dbReference>
<dbReference type="GO" id="GO:0016020">
    <property type="term" value="C:membrane"/>
    <property type="evidence" value="ECO:0007669"/>
    <property type="project" value="UniProtKB-SubCell"/>
</dbReference>
<dbReference type="GO" id="GO:0015742">
    <property type="term" value="P:alpha-ketoglutarate transport"/>
    <property type="evidence" value="ECO:0007669"/>
    <property type="project" value="TreeGrafter"/>
</dbReference>
<protein>
    <submittedName>
        <fullName evidence="7">Mitochondrial DNA replication protein YHM2</fullName>
    </submittedName>
</protein>
<keyword evidence="8" id="KW-1185">Reference proteome</keyword>
<dbReference type="Gene3D" id="1.50.40.10">
    <property type="entry name" value="Mitochondrial carrier domain"/>
    <property type="match status" value="2"/>
</dbReference>
<dbReference type="EMBL" id="AP006498">
    <property type="protein sequence ID" value="BAM81686.1"/>
    <property type="molecule type" value="Genomic_DNA"/>
</dbReference>
<dbReference type="eggNOG" id="KOG0756">
    <property type="taxonomic scope" value="Eukaryota"/>
</dbReference>
<dbReference type="InterPro" id="IPR018108">
    <property type="entry name" value="MCP_transmembrane"/>
</dbReference>
<accession>M1UUW1</accession>
<dbReference type="PANTHER" id="PTHR46982">
    <property type="entry name" value="CITRATE/OXOGLUTARATE CARRIER PROTEIN"/>
    <property type="match status" value="1"/>
</dbReference>
<evidence type="ECO:0000313" key="8">
    <source>
        <dbReference type="Proteomes" id="UP000007014"/>
    </source>
</evidence>
<evidence type="ECO:0000256" key="4">
    <source>
        <dbReference type="PROSITE-ProRule" id="PRU00282"/>
    </source>
</evidence>